<sequence length="357" mass="41177">MNVQIINLLNPLWREILQKLHHDIYHLPEYVNLEAKRINATAEAIVIDDGEKVFFLPYLLRQCEKLVKNETTQEVCDVVSPYGYPGILLSESAAMTPEFLQSAMSEFISKLRERNVCSAFLRMHPILNQGLNEIYSSDICKVSGHTVGVDISLSIEEIWSQTRSDHRKDINRHKRSGLIASMVPFEDYFDEFFDCYNQTMERVNAKQLYYFDRNFFSSWLDNLKEHIHLGIVKFDDEVMCACLFTECSGIVQSYLSGTKNKFLKQSPDKLLFNYVRFWAKERGNKFVHLGGGYGGAKDGVYNFKAGFSKQIYTFLTFRLITNVEKYHHLVELQASALETDSATLLNSGFFPAYRALP</sequence>
<name>K9VEU8_9CYAN</name>
<dbReference type="RefSeq" id="WP_015175114.1">
    <property type="nucleotide sequence ID" value="NC_019729.1"/>
</dbReference>
<dbReference type="PANTHER" id="PTHR36174">
    <property type="entry name" value="LIPID II:GLYCINE GLYCYLTRANSFERASE"/>
    <property type="match status" value="1"/>
</dbReference>
<dbReference type="eggNOG" id="COG2348">
    <property type="taxonomic scope" value="Bacteria"/>
</dbReference>
<evidence type="ECO:0000313" key="3">
    <source>
        <dbReference type="Proteomes" id="UP000010478"/>
    </source>
</evidence>
<evidence type="ECO:0000313" key="2">
    <source>
        <dbReference type="EMBL" id="AFZ05790.1"/>
    </source>
</evidence>
<reference evidence="2 3" key="1">
    <citation type="submission" date="2012-05" db="EMBL/GenBank/DDBJ databases">
        <title>Finished chromosome of genome of Oscillatoria sp. PCC 7112.</title>
        <authorList>
            <consortium name="US DOE Joint Genome Institute"/>
            <person name="Gugger M."/>
            <person name="Coursin T."/>
            <person name="Rippka R."/>
            <person name="Tandeau De Marsac N."/>
            <person name="Huntemann M."/>
            <person name="Wei C.-L."/>
            <person name="Han J."/>
            <person name="Detter J.C."/>
            <person name="Han C."/>
            <person name="Tapia R."/>
            <person name="Davenport K."/>
            <person name="Daligault H."/>
            <person name="Erkkila T."/>
            <person name="Gu W."/>
            <person name="Munk A.C.C."/>
            <person name="Teshima H."/>
            <person name="Xu Y."/>
            <person name="Chain P."/>
            <person name="Chen A."/>
            <person name="Krypides N."/>
            <person name="Mavromatis K."/>
            <person name="Markowitz V."/>
            <person name="Szeto E."/>
            <person name="Ivanova N."/>
            <person name="Mikhailova N."/>
            <person name="Ovchinnikova G."/>
            <person name="Pagani I."/>
            <person name="Pati A."/>
            <person name="Goodwin L."/>
            <person name="Peters L."/>
            <person name="Pitluck S."/>
            <person name="Woyke T."/>
            <person name="Kerfeld C."/>
        </authorList>
    </citation>
    <scope>NUCLEOTIDE SEQUENCE [LARGE SCALE GENOMIC DNA]</scope>
    <source>
        <strain evidence="2 3">PCC 7112</strain>
    </source>
</reference>
<dbReference type="AlphaFoldDB" id="K9VEU8"/>
<dbReference type="HOGENOM" id="CLU_055609_0_0_3"/>
<protein>
    <recommendedName>
        <fullName evidence="1">BioF2-like acetyltransferase domain-containing protein</fullName>
    </recommendedName>
</protein>
<dbReference type="EMBL" id="CP003614">
    <property type="protein sequence ID" value="AFZ05790.1"/>
    <property type="molecule type" value="Genomic_DNA"/>
</dbReference>
<keyword evidence="3" id="KW-1185">Reference proteome</keyword>
<dbReference type="PANTHER" id="PTHR36174:SF1">
    <property type="entry name" value="LIPID II:GLYCINE GLYCYLTRANSFERASE"/>
    <property type="match status" value="1"/>
</dbReference>
<dbReference type="PATRIC" id="fig|179408.3.peg.1517"/>
<dbReference type="Pfam" id="PF13480">
    <property type="entry name" value="Acetyltransf_6"/>
    <property type="match status" value="1"/>
</dbReference>
<accession>K9VEU8</accession>
<dbReference type="KEGG" id="oni:Osc7112_1246"/>
<dbReference type="InterPro" id="IPR016181">
    <property type="entry name" value="Acyl_CoA_acyltransferase"/>
</dbReference>
<dbReference type="Gene3D" id="3.40.630.30">
    <property type="match status" value="1"/>
</dbReference>
<dbReference type="STRING" id="179408.Osc7112_1246"/>
<dbReference type="OrthoDB" id="9785911at2"/>
<proteinExistence type="predicted"/>
<dbReference type="InterPro" id="IPR050644">
    <property type="entry name" value="PG_Glycine_Bridge_Synth"/>
</dbReference>
<dbReference type="InterPro" id="IPR038740">
    <property type="entry name" value="BioF2-like_GNAT_dom"/>
</dbReference>
<organism evidence="2 3">
    <name type="scientific">Phormidium nigroviride PCC 7112</name>
    <dbReference type="NCBI Taxonomy" id="179408"/>
    <lineage>
        <taxon>Bacteria</taxon>
        <taxon>Bacillati</taxon>
        <taxon>Cyanobacteriota</taxon>
        <taxon>Cyanophyceae</taxon>
        <taxon>Oscillatoriophycideae</taxon>
        <taxon>Oscillatoriales</taxon>
        <taxon>Oscillatoriaceae</taxon>
        <taxon>Phormidium</taxon>
    </lineage>
</organism>
<dbReference type="Proteomes" id="UP000010478">
    <property type="component" value="Chromosome"/>
</dbReference>
<dbReference type="SUPFAM" id="SSF55729">
    <property type="entry name" value="Acyl-CoA N-acyltransferases (Nat)"/>
    <property type="match status" value="1"/>
</dbReference>
<evidence type="ECO:0000259" key="1">
    <source>
        <dbReference type="Pfam" id="PF13480"/>
    </source>
</evidence>
<gene>
    <name evidence="2" type="ORF">Osc7112_1246</name>
</gene>
<feature type="domain" description="BioF2-like acetyltransferase" evidence="1">
    <location>
        <begin position="163"/>
        <end position="293"/>
    </location>
</feature>